<proteinExistence type="predicted"/>
<gene>
    <name evidence="2" type="ORF">CKAH01_09751</name>
</gene>
<organism evidence="2 3">
    <name type="scientific">Colletotrichum kahawae</name>
    <name type="common">Coffee berry disease fungus</name>
    <dbReference type="NCBI Taxonomy" id="34407"/>
    <lineage>
        <taxon>Eukaryota</taxon>
        <taxon>Fungi</taxon>
        <taxon>Dikarya</taxon>
        <taxon>Ascomycota</taxon>
        <taxon>Pezizomycotina</taxon>
        <taxon>Sordariomycetes</taxon>
        <taxon>Hypocreomycetidae</taxon>
        <taxon>Glomerellales</taxon>
        <taxon>Glomerellaceae</taxon>
        <taxon>Colletotrichum</taxon>
        <taxon>Colletotrichum gloeosporioides species complex</taxon>
    </lineage>
</organism>
<evidence type="ECO:0000313" key="2">
    <source>
        <dbReference type="EMBL" id="KAK2730098.1"/>
    </source>
</evidence>
<dbReference type="EMBL" id="VYYT01000710">
    <property type="protein sequence ID" value="KAK2730098.1"/>
    <property type="molecule type" value="Genomic_DNA"/>
</dbReference>
<dbReference type="AlphaFoldDB" id="A0AAE0CZU5"/>
<feature type="region of interest" description="Disordered" evidence="1">
    <location>
        <begin position="68"/>
        <end position="90"/>
    </location>
</feature>
<evidence type="ECO:0000313" key="3">
    <source>
        <dbReference type="Proteomes" id="UP001281614"/>
    </source>
</evidence>
<evidence type="ECO:0000256" key="1">
    <source>
        <dbReference type="SAM" id="MobiDB-lite"/>
    </source>
</evidence>
<reference evidence="2" key="1">
    <citation type="submission" date="2023-02" db="EMBL/GenBank/DDBJ databases">
        <title>Colletotrichum kahawae CIFC_Que2 genome sequencing and assembly.</title>
        <authorList>
            <person name="Baroncelli R."/>
        </authorList>
    </citation>
    <scope>NUCLEOTIDE SEQUENCE</scope>
    <source>
        <strain evidence="2">CIFC_Que2</strain>
    </source>
</reference>
<sequence>MEEEQRMGMGKEEDRNGMRKAKKAWLNCWKSGAIDCLGWKNTGTVKVKGWAGLGGDTGAWPRCSALPPAVSTKGTIHDGPGQCPFDPALD</sequence>
<keyword evidence="3" id="KW-1185">Reference proteome</keyword>
<comment type="caution">
    <text evidence="2">The sequence shown here is derived from an EMBL/GenBank/DDBJ whole genome shotgun (WGS) entry which is preliminary data.</text>
</comment>
<dbReference type="Proteomes" id="UP001281614">
    <property type="component" value="Unassembled WGS sequence"/>
</dbReference>
<protein>
    <submittedName>
        <fullName evidence="2">Uncharacterized protein</fullName>
    </submittedName>
</protein>
<accession>A0AAE0CZU5</accession>
<name>A0AAE0CZU5_COLKA</name>